<dbReference type="EMBL" id="JBEZUR010000003">
    <property type="protein sequence ID" value="MEU3553393.1"/>
    <property type="molecule type" value="Genomic_DNA"/>
</dbReference>
<organism evidence="2 3">
    <name type="scientific">Streptomyces fragilis</name>
    <dbReference type="NCBI Taxonomy" id="67301"/>
    <lineage>
        <taxon>Bacteria</taxon>
        <taxon>Bacillati</taxon>
        <taxon>Actinomycetota</taxon>
        <taxon>Actinomycetes</taxon>
        <taxon>Kitasatosporales</taxon>
        <taxon>Streptomycetaceae</taxon>
        <taxon>Streptomyces</taxon>
    </lineage>
</organism>
<comment type="caution">
    <text evidence="2">The sequence shown here is derived from an EMBL/GenBank/DDBJ whole genome shotgun (WGS) entry which is preliminary data.</text>
</comment>
<evidence type="ECO:0000313" key="2">
    <source>
        <dbReference type="EMBL" id="MEU3553393.1"/>
    </source>
</evidence>
<dbReference type="Pfam" id="PF21806">
    <property type="entry name" value="DUF6879"/>
    <property type="match status" value="1"/>
</dbReference>
<reference evidence="2 3" key="1">
    <citation type="submission" date="2024-06" db="EMBL/GenBank/DDBJ databases">
        <title>The Natural Products Discovery Center: Release of the First 8490 Sequenced Strains for Exploring Actinobacteria Biosynthetic Diversity.</title>
        <authorList>
            <person name="Kalkreuter E."/>
            <person name="Kautsar S.A."/>
            <person name="Yang D."/>
            <person name="Bader C.D."/>
            <person name="Teijaro C.N."/>
            <person name="Fluegel L."/>
            <person name="Davis C.M."/>
            <person name="Simpson J.R."/>
            <person name="Lauterbach L."/>
            <person name="Steele A.D."/>
            <person name="Gui C."/>
            <person name="Meng S."/>
            <person name="Li G."/>
            <person name="Viehrig K."/>
            <person name="Ye F."/>
            <person name="Su P."/>
            <person name="Kiefer A.F."/>
            <person name="Nichols A."/>
            <person name="Cepeda A.J."/>
            <person name="Yan W."/>
            <person name="Fan B."/>
            <person name="Jiang Y."/>
            <person name="Adhikari A."/>
            <person name="Zheng C.-J."/>
            <person name="Schuster L."/>
            <person name="Cowan T.M."/>
            <person name="Smanski M.J."/>
            <person name="Chevrette M.G."/>
            <person name="De Carvalho L.P.S."/>
            <person name="Shen B."/>
        </authorList>
    </citation>
    <scope>NUCLEOTIDE SEQUENCE [LARGE SCALE GENOMIC DNA]</scope>
    <source>
        <strain evidence="2 3">NPDC038104</strain>
    </source>
</reference>
<name>A0ABV2YCD3_9ACTN</name>
<evidence type="ECO:0000259" key="1">
    <source>
        <dbReference type="Pfam" id="PF21806"/>
    </source>
</evidence>
<gene>
    <name evidence="2" type="ORF">AB0E65_03995</name>
</gene>
<protein>
    <submittedName>
        <fullName evidence="2">DUF6879 family protein</fullName>
    </submittedName>
</protein>
<sequence length="184" mass="21008">MPLNAQTLHTATFAELLADTHRTAVHLEMRDVYAVGDERKDFESFLRTGVPNLDPARSFWPQRTPLVQDAVTRRVMMRRARIVSEPVTDYIRYEHAITPLNLQAGEDVRWLPRRRASDIALPGNDFWLLDDRVVQFHHFTGTGDWAPDCRERTADPAAVALCAAAFETVWERGIPHEKYSVPAS</sequence>
<feature type="domain" description="DUF6879" evidence="1">
    <location>
        <begin position="12"/>
        <end position="180"/>
    </location>
</feature>
<dbReference type="RefSeq" id="WP_108952635.1">
    <property type="nucleotide sequence ID" value="NZ_BEVZ01000002.1"/>
</dbReference>
<dbReference type="Proteomes" id="UP001550850">
    <property type="component" value="Unassembled WGS sequence"/>
</dbReference>
<dbReference type="InterPro" id="IPR049244">
    <property type="entry name" value="DUF6879"/>
</dbReference>
<accession>A0ABV2YCD3</accession>
<proteinExistence type="predicted"/>
<keyword evidence="3" id="KW-1185">Reference proteome</keyword>
<evidence type="ECO:0000313" key="3">
    <source>
        <dbReference type="Proteomes" id="UP001550850"/>
    </source>
</evidence>